<dbReference type="SMART" id="SM00342">
    <property type="entry name" value="HTH_ARAC"/>
    <property type="match status" value="1"/>
</dbReference>
<keyword evidence="1" id="KW-0805">Transcription regulation</keyword>
<feature type="region of interest" description="Disordered" evidence="4">
    <location>
        <begin position="1"/>
        <end position="29"/>
    </location>
</feature>
<keyword evidence="7" id="KW-1185">Reference proteome</keyword>
<evidence type="ECO:0000259" key="5">
    <source>
        <dbReference type="PROSITE" id="PS01124"/>
    </source>
</evidence>
<name>A0A1X0YH44_MYCSI</name>
<dbReference type="PANTHER" id="PTHR46796">
    <property type="entry name" value="HTH-TYPE TRANSCRIPTIONAL ACTIVATOR RHAS-RELATED"/>
    <property type="match status" value="1"/>
</dbReference>
<keyword evidence="3" id="KW-0804">Transcription</keyword>
<evidence type="ECO:0000313" key="7">
    <source>
        <dbReference type="Proteomes" id="UP000193040"/>
    </source>
</evidence>
<dbReference type="GO" id="GO:0043565">
    <property type="term" value="F:sequence-specific DNA binding"/>
    <property type="evidence" value="ECO:0007669"/>
    <property type="project" value="InterPro"/>
</dbReference>
<keyword evidence="2" id="KW-0238">DNA-binding</keyword>
<dbReference type="Proteomes" id="UP000193040">
    <property type="component" value="Unassembled WGS sequence"/>
</dbReference>
<evidence type="ECO:0000256" key="4">
    <source>
        <dbReference type="SAM" id="MobiDB-lite"/>
    </source>
</evidence>
<dbReference type="GO" id="GO:0003700">
    <property type="term" value="F:DNA-binding transcription factor activity"/>
    <property type="evidence" value="ECO:0007669"/>
    <property type="project" value="InterPro"/>
</dbReference>
<dbReference type="InterPro" id="IPR009057">
    <property type="entry name" value="Homeodomain-like_sf"/>
</dbReference>
<dbReference type="EMBL" id="MZZM01000001">
    <property type="protein sequence ID" value="ORJ64741.1"/>
    <property type="molecule type" value="Genomic_DNA"/>
</dbReference>
<evidence type="ECO:0000313" key="6">
    <source>
        <dbReference type="EMBL" id="ORJ64741.1"/>
    </source>
</evidence>
<sequence length="393" mass="44020">MVRSRQSAAPGPFPHRDHDNRVDSTYHGVAPRPIPVHDIGLVWPNPKARSNVGSCRLRPMTKAKALIVSTPPVDSVDFAAASDEERQCQIEQAVRRHLPRNFIHCREESIGFRGRVDTYAIADLTLVDTAATTFAAQRIDRHSGDSTEDYICLMHVLKGEKIMRIADREYDLRAGSVLAFSSDSVNGVKVPDQMLKTQILIPRTGLQDLGVAWRERDGIQLCSSSAAVRFLLSYLGLVRQTLSESSGTEQSIWAMRNAALELTTAAFYDMDCCPSSVSVRDAVYRAAQHYVHSHLSDPALSPAQAAAATHVSVRTLHRTFKERGEPFMDYVRRMRLGRARQDLLCMPRGETISAVANRWCFADASHFTRRFQELYGYLPKDIATHGDLERTLR</sequence>
<accession>A0A1X0YH44</accession>
<comment type="caution">
    <text evidence="6">The sequence shown here is derived from an EMBL/GenBank/DDBJ whole genome shotgun (WGS) entry which is preliminary data.</text>
</comment>
<reference evidence="6 7" key="1">
    <citation type="submission" date="2017-03" db="EMBL/GenBank/DDBJ databases">
        <title>Genomic insights into Mycobacterium simiae human colonization.</title>
        <authorList>
            <person name="Steffani J.L."/>
            <person name="Brunck M.E."/>
            <person name="Cruz E."/>
            <person name="Montiel R."/>
            <person name="Barona F."/>
        </authorList>
    </citation>
    <scope>NUCLEOTIDE SEQUENCE [LARGE SCALE GENOMIC DNA]</scope>
    <source>
        <strain evidence="6 7">MsiGto</strain>
    </source>
</reference>
<dbReference type="InterPro" id="IPR018060">
    <property type="entry name" value="HTH_AraC"/>
</dbReference>
<organism evidence="6 7">
    <name type="scientific">Mycobacterium simiae</name>
    <name type="common">Mycobacterium habana</name>
    <dbReference type="NCBI Taxonomy" id="1784"/>
    <lineage>
        <taxon>Bacteria</taxon>
        <taxon>Bacillati</taxon>
        <taxon>Actinomycetota</taxon>
        <taxon>Actinomycetes</taxon>
        <taxon>Mycobacteriales</taxon>
        <taxon>Mycobacteriaceae</taxon>
        <taxon>Mycobacterium</taxon>
        <taxon>Mycobacterium simiae complex</taxon>
    </lineage>
</organism>
<feature type="compositionally biased region" description="Basic and acidic residues" evidence="4">
    <location>
        <begin position="14"/>
        <end position="24"/>
    </location>
</feature>
<protein>
    <recommendedName>
        <fullName evidence="5">HTH araC/xylS-type domain-containing protein</fullName>
    </recommendedName>
</protein>
<dbReference type="SUPFAM" id="SSF46689">
    <property type="entry name" value="Homeodomain-like"/>
    <property type="match status" value="1"/>
</dbReference>
<evidence type="ECO:0000256" key="2">
    <source>
        <dbReference type="ARBA" id="ARBA00023125"/>
    </source>
</evidence>
<dbReference type="AlphaFoldDB" id="A0A1X0YH44"/>
<proteinExistence type="predicted"/>
<dbReference type="PANTHER" id="PTHR46796:SF6">
    <property type="entry name" value="ARAC SUBFAMILY"/>
    <property type="match status" value="1"/>
</dbReference>
<dbReference type="Pfam" id="PF12833">
    <property type="entry name" value="HTH_18"/>
    <property type="match status" value="1"/>
</dbReference>
<evidence type="ECO:0000256" key="3">
    <source>
        <dbReference type="ARBA" id="ARBA00023163"/>
    </source>
</evidence>
<dbReference type="Gene3D" id="1.10.10.60">
    <property type="entry name" value="Homeodomain-like"/>
    <property type="match status" value="1"/>
</dbReference>
<gene>
    <name evidence="6" type="ORF">B5M45_00210</name>
</gene>
<dbReference type="InterPro" id="IPR050204">
    <property type="entry name" value="AraC_XylS_family_regulators"/>
</dbReference>
<dbReference type="PROSITE" id="PS01124">
    <property type="entry name" value="HTH_ARAC_FAMILY_2"/>
    <property type="match status" value="1"/>
</dbReference>
<feature type="domain" description="HTH araC/xylS-type" evidence="5">
    <location>
        <begin position="285"/>
        <end position="385"/>
    </location>
</feature>
<evidence type="ECO:0000256" key="1">
    <source>
        <dbReference type="ARBA" id="ARBA00023015"/>
    </source>
</evidence>